<evidence type="ECO:0000256" key="1">
    <source>
        <dbReference type="SAM" id="MobiDB-lite"/>
    </source>
</evidence>
<reference evidence="2" key="1">
    <citation type="submission" date="2023-10" db="EMBL/GenBank/DDBJ databases">
        <authorList>
            <person name="Hackl T."/>
        </authorList>
    </citation>
    <scope>NUCLEOTIDE SEQUENCE</scope>
</reference>
<evidence type="ECO:0000313" key="3">
    <source>
        <dbReference type="Proteomes" id="UP001295740"/>
    </source>
</evidence>
<proteinExistence type="predicted"/>
<name>A0AAI8YKL8_9PEZI</name>
<accession>A0AAI8YKL8</accession>
<protein>
    <submittedName>
        <fullName evidence="2">Uu.00g133520.m01.CDS01</fullName>
    </submittedName>
</protein>
<dbReference type="AlphaFoldDB" id="A0AAI8YKL8"/>
<feature type="compositionally biased region" description="Low complexity" evidence="1">
    <location>
        <begin position="105"/>
        <end position="117"/>
    </location>
</feature>
<gene>
    <name evidence="2" type="ORF">KHLLAP_LOCUS8794</name>
</gene>
<comment type="caution">
    <text evidence="2">The sequence shown here is derived from an EMBL/GenBank/DDBJ whole genome shotgun (WGS) entry which is preliminary data.</text>
</comment>
<dbReference type="EMBL" id="CAUWAG010000011">
    <property type="protein sequence ID" value="CAJ2508326.1"/>
    <property type="molecule type" value="Genomic_DNA"/>
</dbReference>
<evidence type="ECO:0000313" key="2">
    <source>
        <dbReference type="EMBL" id="CAJ2508326.1"/>
    </source>
</evidence>
<dbReference type="Proteomes" id="UP001295740">
    <property type="component" value="Unassembled WGS sequence"/>
</dbReference>
<organism evidence="2 3">
    <name type="scientific">Anthostomella pinea</name>
    <dbReference type="NCBI Taxonomy" id="933095"/>
    <lineage>
        <taxon>Eukaryota</taxon>
        <taxon>Fungi</taxon>
        <taxon>Dikarya</taxon>
        <taxon>Ascomycota</taxon>
        <taxon>Pezizomycotina</taxon>
        <taxon>Sordariomycetes</taxon>
        <taxon>Xylariomycetidae</taxon>
        <taxon>Xylariales</taxon>
        <taxon>Xylariaceae</taxon>
        <taxon>Anthostomella</taxon>
    </lineage>
</organism>
<sequence length="164" mass="17932">MVRSERLGFNPFAVLGIDRNADVIAVKKAYHAATDGVAAHEAFVEMTLQASYEYVAEALTQQPRFRSAASAWTRRSGQDYGYGYGRDDGESYAGTGFGKEGYAPSSSSSKSGSDFDSTAPPSATDSDDKFIKQKEAVADITDLHQRLRETLKQFVSPRLLDTRT</sequence>
<feature type="region of interest" description="Disordered" evidence="1">
    <location>
        <begin position="93"/>
        <end position="131"/>
    </location>
</feature>
<keyword evidence="3" id="KW-1185">Reference proteome</keyword>